<sequence>RWDVSGEEPPNFADRSSWYTVKIIPGDLKAPGEEMSSQTEAKWVDRTFNSIGFVSSKVLHTMRKSVSRLMDFLELPWDQISRAGGWEQGALVTHYLSRLPRAFMRAVAGFPQTPGNYYLKRGYAVPPETLVLKIWPWVDEALAMYERGDIEKVDLCGIEFLRLLKKLRVVFLQDAAILMKDYPDLEIWSHQVFKEPDWPAFAQLVRDAEAVVEEREDVRLREAVPVVAEKITTLQNSLGGLIVGSSARLEAELQEVKGMVKDLAAQISQKERGDMRRQVFVPIDEEEFARWHQPRDDAINPVHHAASSFSRPLSGNSGIEGGTSSSSSGPSGEGPRSSLVNVSATSDSVWREWHHGLMGRDGERRPSVIELEARFGKKWRYNAALKTRWSDRKKIILAVRDEAQRRGVQPETLVETLDKPWKEGKLTLTRSADKLKRELYKGKPLSAFL</sequence>
<accession>A0A232M2D7</accession>
<evidence type="ECO:0000259" key="3">
    <source>
        <dbReference type="Pfam" id="PF16787"/>
    </source>
</evidence>
<dbReference type="PANTHER" id="PTHR37784:SF2">
    <property type="entry name" value="HIGH-OSMOLARITY-INDUCED TRANSCRIPTION PROTEIN 1"/>
    <property type="match status" value="1"/>
</dbReference>
<dbReference type="Gene3D" id="1.10.443.20">
    <property type="entry name" value="Centromere DNA-binding protein complex CBF3 subunit, domain 2"/>
    <property type="match status" value="1"/>
</dbReference>
<dbReference type="InterPro" id="IPR038279">
    <property type="entry name" value="Ndc10_dom2_sf"/>
</dbReference>
<keyword evidence="5" id="KW-1185">Reference proteome</keyword>
<evidence type="ECO:0008006" key="6">
    <source>
        <dbReference type="Google" id="ProtNLM"/>
    </source>
</evidence>
<feature type="compositionally biased region" description="Low complexity" evidence="1">
    <location>
        <begin position="314"/>
        <end position="338"/>
    </location>
</feature>
<dbReference type="PANTHER" id="PTHR37784">
    <property type="entry name" value="PROTEIN MSN1"/>
    <property type="match status" value="1"/>
</dbReference>
<dbReference type="AlphaFoldDB" id="A0A232M2D7"/>
<dbReference type="GO" id="GO:0000981">
    <property type="term" value="F:DNA-binding transcription factor activity, RNA polymerase II-specific"/>
    <property type="evidence" value="ECO:0007669"/>
    <property type="project" value="TreeGrafter"/>
</dbReference>
<dbReference type="Pfam" id="PF16787">
    <property type="entry name" value="NDC10_II"/>
    <property type="match status" value="1"/>
</dbReference>
<protein>
    <recommendedName>
        <fullName evidence="6">Transcription activator GCR1-like domain-containing protein</fullName>
    </recommendedName>
</protein>
<proteinExistence type="predicted"/>
<comment type="caution">
    <text evidence="4">The sequence shown here is derived from an EMBL/GenBank/DDBJ whole genome shotgun (WGS) entry which is preliminary data.</text>
</comment>
<evidence type="ECO:0000313" key="5">
    <source>
        <dbReference type="Proteomes" id="UP000243515"/>
    </source>
</evidence>
<feature type="non-terminal residue" evidence="4">
    <location>
        <position position="1"/>
    </location>
</feature>
<dbReference type="Proteomes" id="UP000243515">
    <property type="component" value="Unassembled WGS sequence"/>
</dbReference>
<feature type="domain" description="Ndc10" evidence="3">
    <location>
        <begin position="4"/>
        <end position="198"/>
    </location>
</feature>
<reference evidence="4 5" key="1">
    <citation type="journal article" date="2015" name="Environ. Microbiol.">
        <title>Metagenome sequence of Elaphomyces granulatus from sporocarp tissue reveals Ascomycota ectomycorrhizal fingerprints of genome expansion and a Proteobacteria-rich microbiome.</title>
        <authorList>
            <person name="Quandt C.A."/>
            <person name="Kohler A."/>
            <person name="Hesse C.N."/>
            <person name="Sharpton T.J."/>
            <person name="Martin F."/>
            <person name="Spatafora J.W."/>
        </authorList>
    </citation>
    <scope>NUCLEOTIDE SEQUENCE [LARGE SCALE GENOMIC DNA]</scope>
    <source>
        <strain evidence="4 5">OSC145934</strain>
    </source>
</reference>
<dbReference type="InterPro" id="IPR052146">
    <property type="entry name" value="HOT1"/>
</dbReference>
<evidence type="ECO:0000256" key="1">
    <source>
        <dbReference type="SAM" id="MobiDB-lite"/>
    </source>
</evidence>
<dbReference type="OrthoDB" id="5103085at2759"/>
<feature type="region of interest" description="Disordered" evidence="1">
    <location>
        <begin position="307"/>
        <end position="341"/>
    </location>
</feature>
<dbReference type="GO" id="GO:0060963">
    <property type="term" value="P:positive regulation of ribosomal protein gene transcription by RNA polymerase II"/>
    <property type="evidence" value="ECO:0007669"/>
    <property type="project" value="TreeGrafter"/>
</dbReference>
<gene>
    <name evidence="4" type="ORF">Egran_01665</name>
</gene>
<organism evidence="4 5">
    <name type="scientific">Elaphomyces granulatus</name>
    <dbReference type="NCBI Taxonomy" id="519963"/>
    <lineage>
        <taxon>Eukaryota</taxon>
        <taxon>Fungi</taxon>
        <taxon>Dikarya</taxon>
        <taxon>Ascomycota</taxon>
        <taxon>Pezizomycotina</taxon>
        <taxon>Eurotiomycetes</taxon>
        <taxon>Eurotiomycetidae</taxon>
        <taxon>Eurotiales</taxon>
        <taxon>Elaphomycetaceae</taxon>
        <taxon>Elaphomyces</taxon>
    </lineage>
</organism>
<evidence type="ECO:0000313" key="4">
    <source>
        <dbReference type="EMBL" id="OXV10575.1"/>
    </source>
</evidence>
<feature type="domain" description="Transcription activator GCR1-like" evidence="2">
    <location>
        <begin position="348"/>
        <end position="419"/>
    </location>
</feature>
<dbReference type="GO" id="GO:0000978">
    <property type="term" value="F:RNA polymerase II cis-regulatory region sequence-specific DNA binding"/>
    <property type="evidence" value="ECO:0007669"/>
    <property type="project" value="TreeGrafter"/>
</dbReference>
<dbReference type="Pfam" id="PF12550">
    <property type="entry name" value="GCR1_C"/>
    <property type="match status" value="1"/>
</dbReference>
<dbReference type="InterPro" id="IPR022210">
    <property type="entry name" value="TF_GCR1-like"/>
</dbReference>
<dbReference type="InterPro" id="IPR031872">
    <property type="entry name" value="NDC10_II"/>
</dbReference>
<evidence type="ECO:0000259" key="2">
    <source>
        <dbReference type="Pfam" id="PF12550"/>
    </source>
</evidence>
<name>A0A232M2D7_9EURO</name>
<dbReference type="EMBL" id="NPHW01002875">
    <property type="protein sequence ID" value="OXV10575.1"/>
    <property type="molecule type" value="Genomic_DNA"/>
</dbReference>